<evidence type="ECO:0000313" key="3">
    <source>
        <dbReference type="Proteomes" id="UP000005233"/>
    </source>
</evidence>
<name>H8I473_METCZ</name>
<evidence type="ECO:0008006" key="4">
    <source>
        <dbReference type="Google" id="ProtNLM"/>
    </source>
</evidence>
<dbReference type="HOGENOM" id="CLU_1040540_0_0_2"/>
<dbReference type="Proteomes" id="UP000005233">
    <property type="component" value="Chromosome"/>
</dbReference>
<keyword evidence="1" id="KW-0812">Transmembrane</keyword>
<feature type="transmembrane region" description="Helical" evidence="1">
    <location>
        <begin position="12"/>
        <end position="34"/>
    </location>
</feature>
<dbReference type="eggNOG" id="arCOG02436">
    <property type="taxonomic scope" value="Archaea"/>
</dbReference>
<feature type="transmembrane region" description="Helical" evidence="1">
    <location>
        <begin position="235"/>
        <end position="261"/>
    </location>
</feature>
<dbReference type="GO" id="GO:0140359">
    <property type="term" value="F:ABC-type transporter activity"/>
    <property type="evidence" value="ECO:0007669"/>
    <property type="project" value="InterPro"/>
</dbReference>
<dbReference type="EMBL" id="CP003243">
    <property type="protein sequence ID" value="AFC99212.1"/>
    <property type="molecule type" value="Genomic_DNA"/>
</dbReference>
<keyword evidence="3" id="KW-1185">Reference proteome</keyword>
<dbReference type="GO" id="GO:0005886">
    <property type="term" value="C:plasma membrane"/>
    <property type="evidence" value="ECO:0007669"/>
    <property type="project" value="UniProtKB-SubCell"/>
</dbReference>
<gene>
    <name evidence="2" type="ordered locus">Mtc_0445</name>
</gene>
<dbReference type="GeneID" id="11970330"/>
<sequence>MRMVYEIARQEFVRVLTYPLIPIVFLIILIIAYLNGAGGARDLRSFEEWTTGDALLQGFGQSYGATSMICTIMAIFLGATSIPYERWSGSLNVLLTKPLYRRDYVIGKFMGLSGFMLLFNTFTLLFIGLLMIMFFRGPQSSLEFIWRLAAYIIIMSLSCSTVIALNMLFGVISKDILVVTSASMTYIFFDWIWHNERILGDLSILTPMTLYGLAIHPFAEPFNPLFNTTVQFYRWFSAALPFLAILFIEMFLFLLVGVYLFSREDNV</sequence>
<dbReference type="RefSeq" id="WP_014405051.1">
    <property type="nucleotide sequence ID" value="NC_017034.1"/>
</dbReference>
<proteinExistence type="predicted"/>
<feature type="transmembrane region" description="Helical" evidence="1">
    <location>
        <begin position="105"/>
        <end position="132"/>
    </location>
</feature>
<evidence type="ECO:0000256" key="1">
    <source>
        <dbReference type="SAM" id="Phobius"/>
    </source>
</evidence>
<reference evidence="2 3" key="1">
    <citation type="journal article" date="2012" name="J. Bacteriol.">
        <title>Complete genome sequence of a thermophilic methanogen, Methanocella conradii HZ254, isolated from Chinese rice field soil.</title>
        <authorList>
            <person name="Lu Z."/>
            <person name="Lu Y."/>
        </authorList>
    </citation>
    <scope>NUCLEOTIDE SEQUENCE [LARGE SCALE GENOMIC DNA]</scope>
    <source>
        <strain evidence="3">DSM 24694 / JCM 17849 / CGMCC 1.5162 / HZ254</strain>
    </source>
</reference>
<dbReference type="OrthoDB" id="380499at2157"/>
<evidence type="ECO:0000313" key="2">
    <source>
        <dbReference type="EMBL" id="AFC99212.1"/>
    </source>
</evidence>
<dbReference type="Pfam" id="PF12679">
    <property type="entry name" value="ABC2_membrane_2"/>
    <property type="match status" value="1"/>
</dbReference>
<protein>
    <recommendedName>
        <fullName evidence="4">ABC-type transport system involved in multi-copper enzyme maturation, permease component</fullName>
    </recommendedName>
</protein>
<dbReference type="KEGG" id="mez:Mtc_0445"/>
<dbReference type="AlphaFoldDB" id="H8I473"/>
<keyword evidence="1" id="KW-0472">Membrane</keyword>
<keyword evidence="1" id="KW-1133">Transmembrane helix</keyword>
<dbReference type="PANTHER" id="PTHR43471">
    <property type="entry name" value="ABC TRANSPORTER PERMEASE"/>
    <property type="match status" value="1"/>
</dbReference>
<feature type="transmembrane region" description="Helical" evidence="1">
    <location>
        <begin position="176"/>
        <end position="193"/>
    </location>
</feature>
<feature type="transmembrane region" description="Helical" evidence="1">
    <location>
        <begin position="63"/>
        <end position="84"/>
    </location>
</feature>
<accession>H8I473</accession>
<organism evidence="2 3">
    <name type="scientific">Methanocella conradii (strain DSM 24694 / JCM 17849 / CGMCC 1.5162 / HZ254)</name>
    <dbReference type="NCBI Taxonomy" id="1041930"/>
    <lineage>
        <taxon>Archaea</taxon>
        <taxon>Methanobacteriati</taxon>
        <taxon>Methanobacteriota</taxon>
        <taxon>Stenosarchaea group</taxon>
        <taxon>Methanomicrobia</taxon>
        <taxon>Methanocellales</taxon>
        <taxon>Methanocellaceae</taxon>
        <taxon>Methanocella</taxon>
    </lineage>
</organism>
<feature type="transmembrane region" description="Helical" evidence="1">
    <location>
        <begin position="144"/>
        <end position="169"/>
    </location>
</feature>
<dbReference type="STRING" id="1041930.Mtc_0445"/>